<evidence type="ECO:0000256" key="1">
    <source>
        <dbReference type="ARBA" id="ARBA00004651"/>
    </source>
</evidence>
<feature type="transmembrane region" description="Helical" evidence="6">
    <location>
        <begin position="283"/>
        <end position="307"/>
    </location>
</feature>
<proteinExistence type="inferred from homology"/>
<keyword evidence="6" id="KW-0813">Transport</keyword>
<dbReference type="PANTHER" id="PTHR46795:SF3">
    <property type="entry name" value="ABC TRANSPORTER PERMEASE"/>
    <property type="match status" value="1"/>
</dbReference>
<feature type="transmembrane region" description="Helical" evidence="6">
    <location>
        <begin position="21"/>
        <end position="39"/>
    </location>
</feature>
<evidence type="ECO:0000313" key="8">
    <source>
        <dbReference type="EMBL" id="MPQ62082.1"/>
    </source>
</evidence>
<protein>
    <submittedName>
        <fullName evidence="8">ABC transporter permease</fullName>
    </submittedName>
</protein>
<dbReference type="AlphaFoldDB" id="A0A5N7IM65"/>
<feature type="transmembrane region" description="Helical" evidence="6">
    <location>
        <begin position="106"/>
        <end position="139"/>
    </location>
</feature>
<evidence type="ECO:0000256" key="6">
    <source>
        <dbReference type="PIRNR" id="PIRNR018968"/>
    </source>
</evidence>
<feature type="transmembrane region" description="Helical" evidence="6">
    <location>
        <begin position="197"/>
        <end position="217"/>
    </location>
</feature>
<reference evidence="8 9" key="1">
    <citation type="journal article" date="2019" name="Lett. Appl. Microbiol.">
        <title>A case of 'blown pack' spoilage of vacuum-packaged pork likely associated with Clostridium estertheticum in Canada.</title>
        <authorList>
            <person name="Zhang P."/>
            <person name="Ward P."/>
            <person name="McMullen L.M."/>
            <person name="Yang X."/>
        </authorList>
    </citation>
    <scope>NUCLEOTIDE SEQUENCE [LARGE SCALE GENOMIC DNA]</scope>
    <source>
        <strain evidence="8 9">MA19</strain>
    </source>
</reference>
<dbReference type="Proteomes" id="UP000342249">
    <property type="component" value="Unassembled WGS sequence"/>
</dbReference>
<dbReference type="InterPro" id="IPR003838">
    <property type="entry name" value="ABC3_permease_C"/>
</dbReference>
<sequence length="633" mass="71577">MTLISMAVNNIKKNFKNYWTFFLSSTFSVFVLYLFISIVNNEDVKVKLGDMKSVIFIFIIAAFMIAAFSAFFIWYSNSFLIKSRKKEFATYMLLGMSKRQTVILNIIENLITIAFAFCSGIILGLIFNKFFIMLLYVMMRVTGDVSFQISLEALKFCSIVFGAMFIIISIHGSKLIYRDNLIDLLNSSKKAEKGLKVSHLTLIISILSIVFLGYGYYMAIRNLADNILLAPIVVLLVVIGTILFFTSFTSLIIYISKKNEKSLFKGTKLIYISQLYYRYKGNVGTLSVIAITTSVALCAAIFCFGFFNKVEGSSRNLRPFSIEYANGTNNTDKIFENTIKNHKEISVVYKDNMEFFKVKTKDFLLGSHEFLVLNESKFNEINSHEKSGIKTNLKNDKECYFFQLSNLVPNKNIIGKDVSLGVGGSDYNLKITDTDMKCFIAIDDSKPTFIVKDSVYSQIKSTISKENTYKVTGYMLNNDFLSENFIKDLKNVIPQETKLLTFYEHFAGSMKLMGILAFIGAFIGLIFVTATGSIIYFKMCMEASEDKNKFIILKNIGASKADITKAISKELMILFGVPFVVATINTFAASIPIGQIFAVNITKEFIIIILIYAVLYSIYYLITLKAYIKIVSN</sequence>
<keyword evidence="5 6" id="KW-0472">Membrane</keyword>
<dbReference type="PIRSF" id="PIRSF018968">
    <property type="entry name" value="ABC_permease_BceB"/>
    <property type="match status" value="1"/>
</dbReference>
<feature type="transmembrane region" description="Helical" evidence="6">
    <location>
        <begin position="229"/>
        <end position="255"/>
    </location>
</feature>
<evidence type="ECO:0000259" key="7">
    <source>
        <dbReference type="Pfam" id="PF02687"/>
    </source>
</evidence>
<dbReference type="GO" id="GO:0005886">
    <property type="term" value="C:plasma membrane"/>
    <property type="evidence" value="ECO:0007669"/>
    <property type="project" value="UniProtKB-SubCell"/>
</dbReference>
<organism evidence="8 9">
    <name type="scientific">Clostridium estertheticum</name>
    <dbReference type="NCBI Taxonomy" id="238834"/>
    <lineage>
        <taxon>Bacteria</taxon>
        <taxon>Bacillati</taxon>
        <taxon>Bacillota</taxon>
        <taxon>Clostridia</taxon>
        <taxon>Eubacteriales</taxon>
        <taxon>Clostridiaceae</taxon>
        <taxon>Clostridium</taxon>
    </lineage>
</organism>
<dbReference type="RefSeq" id="WP_152751934.1">
    <property type="nucleotide sequence ID" value="NZ_SPSE01000020.1"/>
</dbReference>
<feature type="transmembrane region" description="Helical" evidence="6">
    <location>
        <begin position="54"/>
        <end position="75"/>
    </location>
</feature>
<feature type="transmembrane region" description="Helical" evidence="6">
    <location>
        <begin position="512"/>
        <end position="537"/>
    </location>
</feature>
<feature type="transmembrane region" description="Helical" evidence="6">
    <location>
        <begin position="571"/>
        <end position="593"/>
    </location>
</feature>
<comment type="similarity">
    <text evidence="6">Belongs to the ABC-4 integral membrane protein family.</text>
</comment>
<keyword evidence="4 6" id="KW-1133">Transmembrane helix</keyword>
<dbReference type="PANTHER" id="PTHR46795">
    <property type="entry name" value="ABC TRANSPORTER PERMEASE-RELATED-RELATED"/>
    <property type="match status" value="1"/>
</dbReference>
<dbReference type="InterPro" id="IPR052536">
    <property type="entry name" value="ABC-4_Integral_Memb_Prot"/>
</dbReference>
<evidence type="ECO:0000256" key="2">
    <source>
        <dbReference type="ARBA" id="ARBA00022475"/>
    </source>
</evidence>
<evidence type="ECO:0000313" key="9">
    <source>
        <dbReference type="Proteomes" id="UP000342249"/>
    </source>
</evidence>
<evidence type="ECO:0000256" key="4">
    <source>
        <dbReference type="ARBA" id="ARBA00022989"/>
    </source>
</evidence>
<evidence type="ECO:0000256" key="5">
    <source>
        <dbReference type="ARBA" id="ARBA00023136"/>
    </source>
</evidence>
<keyword evidence="3 6" id="KW-0812">Transmembrane</keyword>
<dbReference type="GO" id="GO:0055085">
    <property type="term" value="P:transmembrane transport"/>
    <property type="evidence" value="ECO:0007669"/>
    <property type="project" value="UniProtKB-UniRule"/>
</dbReference>
<feature type="domain" description="ABC3 transporter permease C-terminal" evidence="7">
    <location>
        <begin position="59"/>
        <end position="169"/>
    </location>
</feature>
<dbReference type="InterPro" id="IPR027022">
    <property type="entry name" value="ABC_permease_BceB-typ"/>
</dbReference>
<dbReference type="EMBL" id="SPSF01000018">
    <property type="protein sequence ID" value="MPQ62082.1"/>
    <property type="molecule type" value="Genomic_DNA"/>
</dbReference>
<evidence type="ECO:0000256" key="3">
    <source>
        <dbReference type="ARBA" id="ARBA00022692"/>
    </source>
</evidence>
<comment type="caution">
    <text evidence="8">The sequence shown here is derived from an EMBL/GenBank/DDBJ whole genome shotgun (WGS) entry which is preliminary data.</text>
</comment>
<feature type="transmembrane region" description="Helical" evidence="6">
    <location>
        <begin position="605"/>
        <end position="628"/>
    </location>
</feature>
<keyword evidence="2 6" id="KW-1003">Cell membrane</keyword>
<name>A0A5N7IM65_9CLOT</name>
<gene>
    <name evidence="8" type="ORF">E4V82_08145</name>
</gene>
<accession>A0A5N7IM65</accession>
<dbReference type="Pfam" id="PF02687">
    <property type="entry name" value="FtsX"/>
    <property type="match status" value="1"/>
</dbReference>
<comment type="subcellular location">
    <subcellularLocation>
        <location evidence="1 6">Cell membrane</location>
        <topology evidence="1 6">Multi-pass membrane protein</topology>
    </subcellularLocation>
</comment>
<feature type="transmembrane region" description="Helical" evidence="6">
    <location>
        <begin position="159"/>
        <end position="177"/>
    </location>
</feature>